<feature type="non-terminal residue" evidence="2">
    <location>
        <position position="190"/>
    </location>
</feature>
<dbReference type="Gene3D" id="2.60.40.10">
    <property type="entry name" value="Immunoglobulins"/>
    <property type="match status" value="1"/>
</dbReference>
<dbReference type="SUPFAM" id="SSF49452">
    <property type="entry name" value="Starch-binding domain-like"/>
    <property type="match status" value="1"/>
</dbReference>
<dbReference type="InterPro" id="IPR017868">
    <property type="entry name" value="Filamin/ABP280_repeat-like"/>
</dbReference>
<dbReference type="Pfam" id="PF07705">
    <property type="entry name" value="CARDB"/>
    <property type="match status" value="1"/>
</dbReference>
<reference evidence="2" key="1">
    <citation type="journal article" date="2014" name="Front. Microbiol.">
        <title>High frequency of phylogenetically diverse reductive dehalogenase-homologous genes in deep subseafloor sedimentary metagenomes.</title>
        <authorList>
            <person name="Kawai M."/>
            <person name="Futagami T."/>
            <person name="Toyoda A."/>
            <person name="Takaki Y."/>
            <person name="Nishi S."/>
            <person name="Hori S."/>
            <person name="Arai W."/>
            <person name="Tsubouchi T."/>
            <person name="Morono Y."/>
            <person name="Uchiyama I."/>
            <person name="Ito T."/>
            <person name="Fujiyama A."/>
            <person name="Inagaki F."/>
            <person name="Takami H."/>
        </authorList>
    </citation>
    <scope>NUCLEOTIDE SEQUENCE</scope>
    <source>
        <strain evidence="2">Expedition CK06-06</strain>
    </source>
</reference>
<dbReference type="Gene3D" id="2.60.40.1120">
    <property type="entry name" value="Carboxypeptidase-like, regulatory domain"/>
    <property type="match status" value="1"/>
</dbReference>
<evidence type="ECO:0000259" key="1">
    <source>
        <dbReference type="Pfam" id="PF07705"/>
    </source>
</evidence>
<comment type="caution">
    <text evidence="2">The sequence shown here is derived from an EMBL/GenBank/DDBJ whole genome shotgun (WGS) entry which is preliminary data.</text>
</comment>
<dbReference type="EMBL" id="BARW01000468">
    <property type="protein sequence ID" value="GAI64938.1"/>
    <property type="molecule type" value="Genomic_DNA"/>
</dbReference>
<dbReference type="PROSITE" id="PS50194">
    <property type="entry name" value="FILAMIN_REPEAT"/>
    <property type="match status" value="1"/>
</dbReference>
<dbReference type="InterPro" id="IPR013783">
    <property type="entry name" value="Ig-like_fold"/>
</dbReference>
<gene>
    <name evidence="2" type="ORF">S12H4_02054</name>
</gene>
<dbReference type="InterPro" id="IPR013784">
    <property type="entry name" value="Carb-bd-like_fold"/>
</dbReference>
<protein>
    <recommendedName>
        <fullName evidence="1">CARDB domain-containing protein</fullName>
    </recommendedName>
</protein>
<organism evidence="2">
    <name type="scientific">marine sediment metagenome</name>
    <dbReference type="NCBI Taxonomy" id="412755"/>
    <lineage>
        <taxon>unclassified sequences</taxon>
        <taxon>metagenomes</taxon>
        <taxon>ecological metagenomes</taxon>
    </lineage>
</organism>
<feature type="domain" description="CARDB" evidence="1">
    <location>
        <begin position="114"/>
        <end position="190"/>
    </location>
</feature>
<name>X1Q9M6_9ZZZZ</name>
<dbReference type="GO" id="GO:0030246">
    <property type="term" value="F:carbohydrate binding"/>
    <property type="evidence" value="ECO:0007669"/>
    <property type="project" value="InterPro"/>
</dbReference>
<dbReference type="AlphaFoldDB" id="X1Q9M6"/>
<dbReference type="Pfam" id="PF13620">
    <property type="entry name" value="CarboxypepD_reg"/>
    <property type="match status" value="1"/>
</dbReference>
<dbReference type="InterPro" id="IPR011635">
    <property type="entry name" value="CARDB"/>
</dbReference>
<evidence type="ECO:0000313" key="2">
    <source>
        <dbReference type="EMBL" id="GAI64938.1"/>
    </source>
</evidence>
<accession>X1Q9M6</accession>
<sequence>MGAAALVGLAALAREEEAPPEEAPPPGRATFYGKVTDADTGDPVAGALITLGTLHISSDAGGDYSFADVDPGNYQITVECAGYNVFSQAVALTEGTNQLNIQLVPVSAPPAVADIRVESLGIAPTEVTVGESVIVSVTATNYGAASGSKTIMLSVNGTVSEQTVTLSPDQSEQVNFEVTPTAAGDYSVSV</sequence>
<proteinExistence type="predicted"/>